<dbReference type="Proteomes" id="UP000489600">
    <property type="component" value="Unassembled WGS sequence"/>
</dbReference>
<dbReference type="SUPFAM" id="SSF47396">
    <property type="entry name" value="Transcription factor IIA (TFIIA), alpha-helical domain"/>
    <property type="match status" value="1"/>
</dbReference>
<dbReference type="EMBL" id="CABITT030000008">
    <property type="protein sequence ID" value="VVB16548.1"/>
    <property type="molecule type" value="Genomic_DNA"/>
</dbReference>
<accession>A0A565CS64</accession>
<dbReference type="OrthoDB" id="6275927at2759"/>
<reference evidence="2" key="1">
    <citation type="submission" date="2019-07" db="EMBL/GenBank/DDBJ databases">
        <authorList>
            <person name="Dittberner H."/>
        </authorList>
    </citation>
    <scope>NUCLEOTIDE SEQUENCE [LARGE SCALE GENOMIC DNA]</scope>
</reference>
<proteinExistence type="predicted"/>
<protein>
    <submittedName>
        <fullName evidence="2">Uncharacterized protein</fullName>
    </submittedName>
</protein>
<evidence type="ECO:0000256" key="1">
    <source>
        <dbReference type="SAM" id="MobiDB-lite"/>
    </source>
</evidence>
<dbReference type="Gene3D" id="1.10.287.100">
    <property type="match status" value="1"/>
</dbReference>
<feature type="region of interest" description="Disordered" evidence="1">
    <location>
        <begin position="61"/>
        <end position="80"/>
    </location>
</feature>
<dbReference type="AlphaFoldDB" id="A0A565CS64"/>
<comment type="caution">
    <text evidence="2">The sequence shown here is derived from an EMBL/GenBank/DDBJ whole genome shotgun (WGS) entry which is preliminary data.</text>
</comment>
<keyword evidence="3" id="KW-1185">Reference proteome</keyword>
<gene>
    <name evidence="2" type="ORF">ANE_LOCUS26992</name>
</gene>
<evidence type="ECO:0000313" key="2">
    <source>
        <dbReference type="EMBL" id="VVB16548.1"/>
    </source>
</evidence>
<name>A0A565CS64_9BRAS</name>
<organism evidence="2 3">
    <name type="scientific">Arabis nemorensis</name>
    <dbReference type="NCBI Taxonomy" id="586526"/>
    <lineage>
        <taxon>Eukaryota</taxon>
        <taxon>Viridiplantae</taxon>
        <taxon>Streptophyta</taxon>
        <taxon>Embryophyta</taxon>
        <taxon>Tracheophyta</taxon>
        <taxon>Spermatophyta</taxon>
        <taxon>Magnoliopsida</taxon>
        <taxon>eudicotyledons</taxon>
        <taxon>Gunneridae</taxon>
        <taxon>Pentapetalae</taxon>
        <taxon>rosids</taxon>
        <taxon>malvids</taxon>
        <taxon>Brassicales</taxon>
        <taxon>Brassicaceae</taxon>
        <taxon>Arabideae</taxon>
        <taxon>Arabis</taxon>
    </lineage>
</organism>
<evidence type="ECO:0000313" key="3">
    <source>
        <dbReference type="Proteomes" id="UP000489600"/>
    </source>
</evidence>
<sequence>MVVSREISSGHMVYVADDVISKTRSDLVDNGELEETVLNQIEAIWKRKMIQAGVIIGTVDKSSPPIPAPRHLQTQDQNPLPEIADNARSMNLSMDPVDSVKRERDGFFIHQQDGANDEGQGRFRLLEDATLRDKSIV</sequence>